<sequence>MTASAFETCLLKIESTDPAARQEGVLALHRIPEPRSLQVLQALIADADPVVREYAIEGVNRLVRAGVRLRKPRAEPRRECATLRDALDVADEVFCIFRRNAAAIMAAALVAGVVKILIGAVFLLSPYVFDSARVIENSLGSMGPALLVIHQLFLRPFAWLTVGRAFMGGFLDPVVRQQARVPWQPWEYWAFFPVNLVQALPICFFAWVIIAARLGGDSFWLAIALLWWVHATLPLLPLQLINAGRMPDTLQQTWTIWWERAADGRALLPTFLIQLGLLYLLIFINVKTFVPMPWGFDFIQSLGTLLLADALLDPFWIGYRILVTRLLTGEPTK</sequence>
<feature type="transmembrane region" description="Helical" evidence="1">
    <location>
        <begin position="102"/>
        <end position="125"/>
    </location>
</feature>
<evidence type="ECO:0000256" key="1">
    <source>
        <dbReference type="SAM" id="Phobius"/>
    </source>
</evidence>
<feature type="transmembrane region" description="Helical" evidence="1">
    <location>
        <begin position="298"/>
        <end position="317"/>
    </location>
</feature>
<dbReference type="AlphaFoldDB" id="A0A367ZP08"/>
<organism evidence="2 3">
    <name type="scientific">Candidatus Ozemobacter sibiricus</name>
    <dbReference type="NCBI Taxonomy" id="2268124"/>
    <lineage>
        <taxon>Bacteria</taxon>
        <taxon>Candidatus Ozemobacteria</taxon>
        <taxon>Candidatus Ozemobacterales</taxon>
        <taxon>Candidatus Ozemobacteraceae</taxon>
        <taxon>Candidatus Ozemobacter</taxon>
    </lineage>
</organism>
<feature type="transmembrane region" description="Helical" evidence="1">
    <location>
        <begin position="145"/>
        <end position="167"/>
    </location>
</feature>
<comment type="caution">
    <text evidence="2">The sequence shown here is derived from an EMBL/GenBank/DDBJ whole genome shotgun (WGS) entry which is preliminary data.</text>
</comment>
<protein>
    <submittedName>
        <fullName evidence="2">Uncharacterized protein</fullName>
    </submittedName>
</protein>
<gene>
    <name evidence="2" type="ORF">OZSIB_0236</name>
</gene>
<keyword evidence="1" id="KW-0472">Membrane</keyword>
<dbReference type="EMBL" id="QOQW01000015">
    <property type="protein sequence ID" value="RCK79122.1"/>
    <property type="molecule type" value="Genomic_DNA"/>
</dbReference>
<dbReference type="SUPFAM" id="SSF48371">
    <property type="entry name" value="ARM repeat"/>
    <property type="match status" value="1"/>
</dbReference>
<feature type="transmembrane region" description="Helical" evidence="1">
    <location>
        <begin position="218"/>
        <end position="236"/>
    </location>
</feature>
<feature type="transmembrane region" description="Helical" evidence="1">
    <location>
        <begin position="266"/>
        <end position="286"/>
    </location>
</feature>
<dbReference type="InterPro" id="IPR011989">
    <property type="entry name" value="ARM-like"/>
</dbReference>
<dbReference type="Proteomes" id="UP000252355">
    <property type="component" value="Unassembled WGS sequence"/>
</dbReference>
<name>A0A367ZP08_9BACT</name>
<evidence type="ECO:0000313" key="3">
    <source>
        <dbReference type="Proteomes" id="UP000252355"/>
    </source>
</evidence>
<dbReference type="InterPro" id="IPR016024">
    <property type="entry name" value="ARM-type_fold"/>
</dbReference>
<accession>A0A367ZP08</accession>
<keyword evidence="1" id="KW-0812">Transmembrane</keyword>
<dbReference type="Gene3D" id="1.25.10.10">
    <property type="entry name" value="Leucine-rich Repeat Variant"/>
    <property type="match status" value="1"/>
</dbReference>
<proteinExistence type="predicted"/>
<feature type="transmembrane region" description="Helical" evidence="1">
    <location>
        <begin position="188"/>
        <end position="212"/>
    </location>
</feature>
<evidence type="ECO:0000313" key="2">
    <source>
        <dbReference type="EMBL" id="RCK79122.1"/>
    </source>
</evidence>
<keyword evidence="1" id="KW-1133">Transmembrane helix</keyword>
<reference evidence="2 3" key="1">
    <citation type="submission" date="2018-05" db="EMBL/GenBank/DDBJ databases">
        <title>A metagenomic window into the 2 km-deep terrestrial subsurface aquifer revealed taxonomically and functionally diverse microbial community comprising novel uncultured bacterial lineages.</title>
        <authorList>
            <person name="Kadnikov V.V."/>
            <person name="Mardanov A.V."/>
            <person name="Beletsky A.V."/>
            <person name="Banks D."/>
            <person name="Pimenov N.V."/>
            <person name="Frank Y.A."/>
            <person name="Karnachuk O.V."/>
            <person name="Ravin N.V."/>
        </authorList>
    </citation>
    <scope>NUCLEOTIDE SEQUENCE [LARGE SCALE GENOMIC DNA]</scope>
    <source>
        <strain evidence="2">BY5</strain>
    </source>
</reference>